<reference evidence="17" key="1">
    <citation type="submission" date="2022-03" db="EMBL/GenBank/DDBJ databases">
        <authorList>
            <person name="Alioto T."/>
            <person name="Alioto T."/>
            <person name="Gomez Garrido J."/>
        </authorList>
    </citation>
    <scope>NUCLEOTIDE SEQUENCE</scope>
</reference>
<feature type="domain" description="C2H2-type" evidence="16">
    <location>
        <begin position="583"/>
        <end position="610"/>
    </location>
</feature>
<dbReference type="FunFam" id="3.30.160.60:FF:000478">
    <property type="entry name" value="Zinc finger protein 133"/>
    <property type="match status" value="1"/>
</dbReference>
<dbReference type="InterPro" id="IPR056436">
    <property type="entry name" value="Znf-C2H2_ZIC1-5/GLI1-3-like"/>
</dbReference>
<dbReference type="EMBL" id="OW240922">
    <property type="protein sequence ID" value="CAH2321130.1"/>
    <property type="molecule type" value="Genomic_DNA"/>
</dbReference>
<feature type="domain" description="C2H2-type" evidence="16">
    <location>
        <begin position="472"/>
        <end position="499"/>
    </location>
</feature>
<keyword evidence="9" id="KW-0832">Ubl conjugation</keyword>
<keyword evidence="11" id="KW-0238">DNA-binding</keyword>
<feature type="region of interest" description="Disordered" evidence="15">
    <location>
        <begin position="36"/>
        <end position="107"/>
    </location>
</feature>
<keyword evidence="7 14" id="KW-0863">Zinc-finger</keyword>
<dbReference type="SUPFAM" id="SSF109640">
    <property type="entry name" value="KRAB domain (Kruppel-associated box)"/>
    <property type="match status" value="1"/>
</dbReference>
<evidence type="ECO:0000256" key="13">
    <source>
        <dbReference type="ARBA" id="ARBA00023242"/>
    </source>
</evidence>
<dbReference type="InterPro" id="IPR036236">
    <property type="entry name" value="Znf_C2H2_sf"/>
</dbReference>
<dbReference type="Proteomes" id="UP001295444">
    <property type="component" value="Chromosome 11"/>
</dbReference>
<feature type="compositionally biased region" description="Polar residues" evidence="15">
    <location>
        <begin position="1339"/>
        <end position="1352"/>
    </location>
</feature>
<feature type="domain" description="C2H2-type" evidence="16">
    <location>
        <begin position="961"/>
        <end position="988"/>
    </location>
</feature>
<feature type="domain" description="C2H2-type" evidence="16">
    <location>
        <begin position="849"/>
        <end position="876"/>
    </location>
</feature>
<evidence type="ECO:0000256" key="11">
    <source>
        <dbReference type="ARBA" id="ARBA00023125"/>
    </source>
</evidence>
<keyword evidence="6" id="KW-0677">Repeat</keyword>
<keyword evidence="12" id="KW-0804">Transcription</keyword>
<dbReference type="PANTHER" id="PTHR24381:SF436">
    <property type="entry name" value="ZINC FINGER PROTEIN 768"/>
    <property type="match status" value="1"/>
</dbReference>
<protein>
    <submittedName>
        <fullName evidence="17">Zinc finger 585A-like</fullName>
    </submittedName>
</protein>
<proteinExistence type="inferred from homology"/>
<feature type="domain" description="C2H2-type" evidence="16">
    <location>
        <begin position="1824"/>
        <end position="1851"/>
    </location>
</feature>
<feature type="region of interest" description="Disordered" evidence="15">
    <location>
        <begin position="1539"/>
        <end position="1562"/>
    </location>
</feature>
<dbReference type="FunFam" id="3.30.160.60:FF:000247">
    <property type="entry name" value="Zinc finger protein 236"/>
    <property type="match status" value="1"/>
</dbReference>
<feature type="domain" description="C2H2-type" evidence="16">
    <location>
        <begin position="1880"/>
        <end position="1907"/>
    </location>
</feature>
<evidence type="ECO:0000256" key="4">
    <source>
        <dbReference type="ARBA" id="ARBA00022499"/>
    </source>
</evidence>
<dbReference type="Gene3D" id="6.10.140.140">
    <property type="match status" value="1"/>
</dbReference>
<dbReference type="FunFam" id="3.30.160.60:FF:002343">
    <property type="entry name" value="Zinc finger protein 33A"/>
    <property type="match status" value="3"/>
</dbReference>
<evidence type="ECO:0000313" key="18">
    <source>
        <dbReference type="Proteomes" id="UP001295444"/>
    </source>
</evidence>
<dbReference type="FunFam" id="3.30.160.60:FF:000812">
    <property type="entry name" value="zinc finger protein 23 isoform X2"/>
    <property type="match status" value="1"/>
</dbReference>
<dbReference type="CDD" id="cd07765">
    <property type="entry name" value="KRAB_A-box"/>
    <property type="match status" value="1"/>
</dbReference>
<keyword evidence="8" id="KW-0862">Zinc</keyword>
<dbReference type="SUPFAM" id="SSF57667">
    <property type="entry name" value="beta-beta-alpha zinc fingers"/>
    <property type="match status" value="13"/>
</dbReference>
<feature type="domain" description="C2H2-type" evidence="16">
    <location>
        <begin position="499"/>
        <end position="526"/>
    </location>
</feature>
<feature type="domain" description="C2H2-type" evidence="16">
    <location>
        <begin position="933"/>
        <end position="960"/>
    </location>
</feature>
<feature type="domain" description="C2H2-type" evidence="16">
    <location>
        <begin position="1769"/>
        <end position="1796"/>
    </location>
</feature>
<dbReference type="GO" id="GO:0005634">
    <property type="term" value="C:nucleus"/>
    <property type="evidence" value="ECO:0007669"/>
    <property type="project" value="UniProtKB-SubCell"/>
</dbReference>
<dbReference type="InterPro" id="IPR001909">
    <property type="entry name" value="KRAB"/>
</dbReference>
<dbReference type="FunFam" id="3.30.160.60:FF:002402">
    <property type="entry name" value="Zinc finger protein 347"/>
    <property type="match status" value="1"/>
</dbReference>
<feature type="region of interest" description="Disordered" evidence="15">
    <location>
        <begin position="726"/>
        <end position="745"/>
    </location>
</feature>
<dbReference type="Gene3D" id="3.30.160.60">
    <property type="entry name" value="Classic Zinc Finger"/>
    <property type="match status" value="23"/>
</dbReference>
<evidence type="ECO:0000256" key="6">
    <source>
        <dbReference type="ARBA" id="ARBA00022737"/>
    </source>
</evidence>
<dbReference type="FunFam" id="3.30.160.60:FF:001155">
    <property type="entry name" value="Zinc finger 30C"/>
    <property type="match status" value="1"/>
</dbReference>
<evidence type="ECO:0000256" key="12">
    <source>
        <dbReference type="ARBA" id="ARBA00023163"/>
    </source>
</evidence>
<dbReference type="GO" id="GO:0000977">
    <property type="term" value="F:RNA polymerase II transcription regulatory region sequence-specific DNA binding"/>
    <property type="evidence" value="ECO:0007669"/>
    <property type="project" value="TreeGrafter"/>
</dbReference>
<evidence type="ECO:0000256" key="5">
    <source>
        <dbReference type="ARBA" id="ARBA00022723"/>
    </source>
</evidence>
<feature type="compositionally biased region" description="Polar residues" evidence="15">
    <location>
        <begin position="93"/>
        <end position="103"/>
    </location>
</feature>
<sequence length="1992" mass="225537">MPFFQPQRQQKRRRKIGAYYTPTSLGLEDLLRGYPAEHTDTSCTPDPSTALTHMPAMGRRSQRPQGTAGGRDIGTMLQKPTQPKPKTAAETLEATQAPTTPQQRKWREPVLQASPRIILPGGPELVLEHLADSIIMIHKSPITEKILDLTVEIIYLLTGEGYFVMKESGERITCSRSSHVSESLSSSQSPMTVPPPHSLINARNNDKKILELINKIIHLLTGEVPIRCEDVAVYFSMEEWEYLEEHQDLHKDVMKNYLPLRPLGYVKEDKRDNKTDKGAQFLRINESRKKQRKQTKGQLSTQEGGNLSDTDIDTPTEHTQTDYLSTHVKEESGTCEEGNLTDTEFYTPIECSPIENTSVYIKEEPVSCGEGDLSDPDIDTPTEHTLTKYPSTYIKEESDSCEEENLTDTDIYIPTEHSQTGYTSNFRKHKKRNSFEPEIDKDLPIISSIEWGTNDTRTCISQREKHSEHLMYNCTECQSCFNSNSDLFKHQTIHTGNKFSCSECGKFFSSKHSLIVHYRSHTGDKPFPCLECGKCFTAKSILIRHEICHTGEKPYPCSECGKCFSAKEKLLKHHMIHTGERPFSCSECGKCFYTKPQLVDHQRTHTGEKPFPCYDCGRYFTLKSHLLSHQKIHQGEKPFQCSSCGKYFSQCGKGFTAKSSLVKHQRIHTGERPFSCSVCGKRFTSKSSLTLHLRTHTGEKPFSCRSSHLLDSIHVEAAFNRERCSVPRNTSSGHSSVTMRLENAPSRAARDPEEIVLDFMPALLKGVLSVVMHQCVRKPCLRYACLKINRAALSPITGLPRPSQFGHGRILQSCYTLHMTIVPIRIFSCMIEMNQRKEHTMIHTGEKPFSCSECGICFSAKSSFVNHQQSQTGEKPFPCLECGQCFNRRAHLHAHKLIHTGEKPFSCSVCGKCFRRNSNLKTHQKIHTGEKPFVCPECGRCFRERSHLIAHETIHTKDKPFSCSQYGKDFATKSNLVKHQRIHTGEKPFSCSICTKHFANSSNLYRDLGCAPKCRSGGEVNRQPGSNWFGSIHNNGECKAKVRPCSSLIRGPERNQRLIETQTNRNPHVPDRPYRGAVRLCFWLATGFPPGNWEITLKGAGNTWMCPEVNHFQAPKQHTVLPILGSQRVHGEALDHPAADWRGSYKTLSSLDKSLVINTAKNVVNTLLLNTTLLYILELTLELSHSHVLNVVNVIAINHTLLHIRGATQGRNHSRVLYVGKHLAKCFKYKSHLISHQKIHTGEKPYLCSDCGKCFNRRSNLVEHQRSHTREKPFSCSIFSAVIHNQPLICLNHGCHYGSFFPVRLVLLRTRTIIYLLTGEHYMVAKKHDEHVKQSWSSNVTDGSCRNKSPSMVSPPHSLIHERSNDKKILELTNKIIELLTGEVPIRCEDVTVQFSVKEWEHFEGGEILCKKGEMETHQTFGSLDETETQNTQEACASPFSSQEHVIEDKMDIEINPDMTCMRISKPKRKQRHTKEEIVSNEEKNITDPDTLTARTKCTSTDVKEEVDSCNKGNPSEMYVSTELTQTQYTSTQIKEEISGGGNLTETLAESTPTDNSSTDIKEELASGNKEQPIEMDIYKPTEQVDTEYTSGHIKKEPILCEENARETDIYKPTEDTLIDYISTGIKEEAPSSEEVNLTDIYSPPENTKTDDISSHKNKKSVFRGRKNITYTNICSTPKHTQREYTSTYIDDELSLCKEGNLTDVIFRLPDYFQTEYSCTPLKKHQKCHRQVPERDKIFPIINSTAWGGNDSSSSSTSQHGRRTTERVYNCTECQKSFTSNTDLVKHKAVHKGKKLTCSECGKIFSSKYNLLVHYRTHTGEKQFSCSECNKCFSVKSNLISHQRIHRGEKPFSCSECGRCFSAKSSLISHQKIHTGERPFICSVCGKCFSRRSHLTSHQNIHTREKNFPCSTCGSCFTAKSSLIKHQRIHTGEKPFTCSVCGKGFTQSSNLASHQRIHFVEKTSCTQEDLFSVSSGIAGHDVDHIDKQIAFY</sequence>
<dbReference type="FunFam" id="3.30.160.60:FF:001753">
    <property type="entry name" value="Si:ch211-119o8.6"/>
    <property type="match status" value="1"/>
</dbReference>
<evidence type="ECO:0000256" key="9">
    <source>
        <dbReference type="ARBA" id="ARBA00022843"/>
    </source>
</evidence>
<name>A0AAD1T8T2_PELCU</name>
<dbReference type="PANTHER" id="PTHR24381">
    <property type="entry name" value="ZINC FINGER PROTEIN"/>
    <property type="match status" value="1"/>
</dbReference>
<feature type="compositionally biased region" description="Polar residues" evidence="15">
    <location>
        <begin position="296"/>
        <end position="309"/>
    </location>
</feature>
<comment type="subcellular location">
    <subcellularLocation>
        <location evidence="2">Nucleus</location>
    </subcellularLocation>
</comment>
<comment type="similarity">
    <text evidence="3">Belongs to the krueppel C2H2-type zinc-finger protein family.</text>
</comment>
<feature type="domain" description="C2H2-type" evidence="16">
    <location>
        <begin position="1796"/>
        <end position="1823"/>
    </location>
</feature>
<gene>
    <name evidence="17" type="ORF">PECUL_23A040779</name>
</gene>
<feature type="region of interest" description="Disordered" evidence="15">
    <location>
        <begin position="1630"/>
        <end position="1658"/>
    </location>
</feature>
<dbReference type="GO" id="GO:0000981">
    <property type="term" value="F:DNA-binding transcription factor activity, RNA polymerase II-specific"/>
    <property type="evidence" value="ECO:0007669"/>
    <property type="project" value="TreeGrafter"/>
</dbReference>
<comment type="function">
    <text evidence="1">May be involved in transcriptional regulation.</text>
</comment>
<evidence type="ECO:0000256" key="1">
    <source>
        <dbReference type="ARBA" id="ARBA00003767"/>
    </source>
</evidence>
<dbReference type="GO" id="GO:0008270">
    <property type="term" value="F:zinc ion binding"/>
    <property type="evidence" value="ECO:0007669"/>
    <property type="project" value="UniProtKB-KW"/>
</dbReference>
<evidence type="ECO:0000313" key="17">
    <source>
        <dbReference type="EMBL" id="CAH2321130.1"/>
    </source>
</evidence>
<dbReference type="FunFam" id="3.30.160.60:FF:000966">
    <property type="entry name" value="ZFP90 zinc finger protein"/>
    <property type="match status" value="1"/>
</dbReference>
<dbReference type="FunFam" id="3.30.160.60:FF:001437">
    <property type="entry name" value="Zinc finger protein 594"/>
    <property type="match status" value="1"/>
</dbReference>
<dbReference type="InterPro" id="IPR013087">
    <property type="entry name" value="Znf_C2H2_type"/>
</dbReference>
<dbReference type="FunFam" id="3.30.160.60:FF:000848">
    <property type="entry name" value="Zinc finger protein 35"/>
    <property type="match status" value="1"/>
</dbReference>
<feature type="domain" description="C2H2-type" evidence="16">
    <location>
        <begin position="527"/>
        <end position="554"/>
    </location>
</feature>
<dbReference type="Pfam" id="PF23561">
    <property type="entry name" value="zf-C2H2_15"/>
    <property type="match status" value="1"/>
</dbReference>
<dbReference type="FunFam" id="3.30.160.60:FF:000096">
    <property type="entry name" value="Zinc finger and BTB domain-containing protein 18 isoform 1"/>
    <property type="match status" value="1"/>
</dbReference>
<dbReference type="InterPro" id="IPR036051">
    <property type="entry name" value="KRAB_dom_sf"/>
</dbReference>
<feature type="compositionally biased region" description="Polar residues" evidence="15">
    <location>
        <begin position="41"/>
        <end position="51"/>
    </location>
</feature>
<feature type="domain" description="C2H2-type" evidence="16">
    <location>
        <begin position="1852"/>
        <end position="1879"/>
    </location>
</feature>
<evidence type="ECO:0000256" key="2">
    <source>
        <dbReference type="ARBA" id="ARBA00004123"/>
    </source>
</evidence>
<dbReference type="SMART" id="SM00355">
    <property type="entry name" value="ZnF_C2H2"/>
    <property type="match status" value="21"/>
</dbReference>
<dbReference type="PROSITE" id="PS50157">
    <property type="entry name" value="ZINC_FINGER_C2H2_2"/>
    <property type="match status" value="22"/>
</dbReference>
<evidence type="ECO:0000256" key="3">
    <source>
        <dbReference type="ARBA" id="ARBA00006991"/>
    </source>
</evidence>
<evidence type="ECO:0000256" key="14">
    <source>
        <dbReference type="PROSITE-ProRule" id="PRU00042"/>
    </source>
</evidence>
<feature type="domain" description="C2H2-type" evidence="16">
    <location>
        <begin position="555"/>
        <end position="582"/>
    </location>
</feature>
<keyword evidence="10" id="KW-0805">Transcription regulation</keyword>
<feature type="domain" description="C2H2-type" evidence="16">
    <location>
        <begin position="611"/>
        <end position="638"/>
    </location>
</feature>
<feature type="domain" description="C2H2-type" evidence="16">
    <location>
        <begin position="674"/>
        <end position="701"/>
    </location>
</feature>
<dbReference type="Pfam" id="PF00096">
    <property type="entry name" value="zf-C2H2"/>
    <property type="match status" value="14"/>
</dbReference>
<evidence type="ECO:0000259" key="16">
    <source>
        <dbReference type="PROSITE" id="PS50157"/>
    </source>
</evidence>
<evidence type="ECO:0000256" key="7">
    <source>
        <dbReference type="ARBA" id="ARBA00022771"/>
    </source>
</evidence>
<feature type="domain" description="C2H2-type" evidence="16">
    <location>
        <begin position="877"/>
        <end position="904"/>
    </location>
</feature>
<feature type="domain" description="C2H2-type" evidence="16">
    <location>
        <begin position="905"/>
        <end position="932"/>
    </location>
</feature>
<keyword evidence="4" id="KW-1017">Isopeptide bond</keyword>
<feature type="domain" description="C2H2-type" evidence="16">
    <location>
        <begin position="1936"/>
        <end position="1963"/>
    </location>
</feature>
<keyword evidence="5" id="KW-0479">Metal-binding</keyword>
<feature type="region of interest" description="Disordered" evidence="15">
    <location>
        <begin position="269"/>
        <end position="318"/>
    </location>
</feature>
<dbReference type="FunFam" id="3.30.160.60:FF:000052">
    <property type="entry name" value="zinc finger protein 546 isoform X1"/>
    <property type="match status" value="1"/>
</dbReference>
<feature type="domain" description="C2H2-type" evidence="16">
    <location>
        <begin position="639"/>
        <end position="673"/>
    </location>
</feature>
<accession>A0AAD1T8T2</accession>
<dbReference type="Pfam" id="PF01352">
    <property type="entry name" value="KRAB"/>
    <property type="match status" value="1"/>
</dbReference>
<dbReference type="PROSITE" id="PS00028">
    <property type="entry name" value="ZINC_FINGER_C2H2_1"/>
    <property type="match status" value="18"/>
</dbReference>
<feature type="compositionally biased region" description="Polar residues" evidence="15">
    <location>
        <begin position="727"/>
        <end position="738"/>
    </location>
</feature>
<dbReference type="FunFam" id="3.30.160.60:FF:000100">
    <property type="entry name" value="Zinc finger 45-like"/>
    <property type="match status" value="1"/>
</dbReference>
<feature type="region of interest" description="Disordered" evidence="15">
    <location>
        <begin position="1339"/>
        <end position="1359"/>
    </location>
</feature>
<feature type="compositionally biased region" description="Polar residues" evidence="15">
    <location>
        <begin position="1544"/>
        <end position="1559"/>
    </location>
</feature>
<dbReference type="FunFam" id="3.30.160.60:FF:000135">
    <property type="entry name" value="Zinc finger protein 358"/>
    <property type="match status" value="1"/>
</dbReference>
<dbReference type="FunFam" id="3.30.160.60:FF:000557">
    <property type="entry name" value="zinc finger and SCAN domain-containing protein 29"/>
    <property type="match status" value="1"/>
</dbReference>
<keyword evidence="18" id="KW-1185">Reference proteome</keyword>
<keyword evidence="13" id="KW-0539">Nucleus</keyword>
<dbReference type="FunFam" id="3.30.160.60:FF:000012">
    <property type="entry name" value="RB-associated KRAB zinc finger protein-like"/>
    <property type="match status" value="1"/>
</dbReference>
<dbReference type="FunFam" id="3.30.160.60:FF:003095">
    <property type="match status" value="1"/>
</dbReference>
<dbReference type="FunFam" id="3.30.160.60:FF:000358">
    <property type="entry name" value="zinc finger protein 24"/>
    <property type="match status" value="1"/>
</dbReference>
<evidence type="ECO:0000256" key="10">
    <source>
        <dbReference type="ARBA" id="ARBA00023015"/>
    </source>
</evidence>
<feature type="domain" description="C2H2-type" evidence="16">
    <location>
        <begin position="1218"/>
        <end position="1245"/>
    </location>
</feature>
<feature type="domain" description="C2H2-type" evidence="16">
    <location>
        <begin position="1246"/>
        <end position="1273"/>
    </location>
</feature>
<dbReference type="FunFam" id="3.30.160.60:FF:000710">
    <property type="entry name" value="Zinc finger protein 768"/>
    <property type="match status" value="1"/>
</dbReference>
<organism evidence="17 18">
    <name type="scientific">Pelobates cultripes</name>
    <name type="common">Western spadefoot toad</name>
    <dbReference type="NCBI Taxonomy" id="61616"/>
    <lineage>
        <taxon>Eukaryota</taxon>
        <taxon>Metazoa</taxon>
        <taxon>Chordata</taxon>
        <taxon>Craniata</taxon>
        <taxon>Vertebrata</taxon>
        <taxon>Euteleostomi</taxon>
        <taxon>Amphibia</taxon>
        <taxon>Batrachia</taxon>
        <taxon>Anura</taxon>
        <taxon>Pelobatoidea</taxon>
        <taxon>Pelobatidae</taxon>
        <taxon>Pelobates</taxon>
    </lineage>
</organism>
<evidence type="ECO:0000256" key="8">
    <source>
        <dbReference type="ARBA" id="ARBA00022833"/>
    </source>
</evidence>
<feature type="domain" description="C2H2-type" evidence="16">
    <location>
        <begin position="1908"/>
        <end position="1935"/>
    </location>
</feature>
<evidence type="ECO:0000256" key="15">
    <source>
        <dbReference type="SAM" id="MobiDB-lite"/>
    </source>
</evidence>